<evidence type="ECO:0000256" key="4">
    <source>
        <dbReference type="SAM" id="Phobius"/>
    </source>
</evidence>
<evidence type="ECO:0000256" key="2">
    <source>
        <dbReference type="ARBA" id="ARBA00022723"/>
    </source>
</evidence>
<sequence length="268" mass="30287">MHRKSAFVDTFLHQMINSTRIHVKIAEKYRARARLLELIENARTDFGAKQPFALLFAKRKSFSAPDVPHVYRQCSHFRYLCGVDRPGFRLLVGPKESVLFYAPQTTQQILWDGASPSSDQLKSASGVDKILPLDEFDPYMAGTVQDGLLGLELRSLMDHAVEEPELKKVWQMIADGAWTHVELGEHVDTLRWRKSDAEKALMRRTCAIGGEALNAMLRSTSLLCSLFMILPYFTLMIVLLFLFFSIIRLWGVCIGGLSVVSLSFMCVG</sequence>
<evidence type="ECO:0000256" key="1">
    <source>
        <dbReference type="ARBA" id="ARBA00008766"/>
    </source>
</evidence>
<dbReference type="InterPro" id="IPR029149">
    <property type="entry name" value="Creatin/AminoP/Spt16_N"/>
</dbReference>
<feature type="transmembrane region" description="Helical" evidence="4">
    <location>
        <begin position="249"/>
        <end position="267"/>
    </location>
</feature>
<keyword evidence="4" id="KW-0472">Membrane</keyword>
<evidence type="ECO:0000256" key="3">
    <source>
        <dbReference type="ARBA" id="ARBA00022801"/>
    </source>
</evidence>
<protein>
    <submittedName>
        <fullName evidence="7">AMP_N domain-containing protein</fullName>
    </submittedName>
</protein>
<dbReference type="WBParaSite" id="GPLIN_000417000">
    <property type="protein sequence ID" value="GPLIN_000417000"/>
    <property type="gene ID" value="GPLIN_000417000"/>
</dbReference>
<keyword evidence="3" id="KW-0378">Hydrolase</keyword>
<keyword evidence="4" id="KW-1133">Transmembrane helix</keyword>
<reference evidence="6" key="1">
    <citation type="submission" date="2014-05" db="EMBL/GenBank/DDBJ databases">
        <title>The genome and life-stage specific transcriptomes of Globodera pallida elucidate key aspects of plant parasitism by a cyst nematode.</title>
        <authorList>
            <person name="Cotton J.A."/>
            <person name="Lilley C.J."/>
            <person name="Jones L.M."/>
            <person name="Kikuchi T."/>
            <person name="Reid A.J."/>
            <person name="Thorpe P."/>
            <person name="Tsai I.J."/>
            <person name="Beasley H."/>
            <person name="Blok V."/>
            <person name="Cock P.J.A."/>
            <person name="Van den Akker S.E."/>
            <person name="Holroyd N."/>
            <person name="Hunt M."/>
            <person name="Mantelin S."/>
            <person name="Naghra H."/>
            <person name="Pain A."/>
            <person name="Palomares-Rius J.E."/>
            <person name="Zarowiecki M."/>
            <person name="Berriman M."/>
            <person name="Jones J.T."/>
            <person name="Urwin P.E."/>
        </authorList>
    </citation>
    <scope>NUCLEOTIDE SEQUENCE [LARGE SCALE GENOMIC DNA]</scope>
    <source>
        <strain evidence="6">Lindley</strain>
    </source>
</reference>
<name>A0A183BU84_GLOPA</name>
<comment type="similarity">
    <text evidence="1">Belongs to the peptidase M24B family.</text>
</comment>
<feature type="domain" description="Aminopeptidase P N-terminal" evidence="5">
    <location>
        <begin position="23"/>
        <end position="162"/>
    </location>
</feature>
<keyword evidence="6" id="KW-1185">Reference proteome</keyword>
<dbReference type="GO" id="GO:0006508">
    <property type="term" value="P:proteolysis"/>
    <property type="evidence" value="ECO:0007669"/>
    <property type="project" value="TreeGrafter"/>
</dbReference>
<dbReference type="SMART" id="SM01011">
    <property type="entry name" value="AMP_N"/>
    <property type="match status" value="1"/>
</dbReference>
<feature type="transmembrane region" description="Helical" evidence="4">
    <location>
        <begin position="222"/>
        <end position="243"/>
    </location>
</feature>
<dbReference type="InterPro" id="IPR052433">
    <property type="entry name" value="X-Pro_dipept-like"/>
</dbReference>
<keyword evidence="2" id="KW-0479">Metal-binding</keyword>
<accession>A0A183BU84</accession>
<evidence type="ECO:0000259" key="5">
    <source>
        <dbReference type="SMART" id="SM01011"/>
    </source>
</evidence>
<dbReference type="SUPFAM" id="SSF53092">
    <property type="entry name" value="Creatinase/prolidase N-terminal domain"/>
    <property type="match status" value="1"/>
</dbReference>
<dbReference type="AlphaFoldDB" id="A0A183BU84"/>
<dbReference type="Pfam" id="PF05195">
    <property type="entry name" value="AMP_N"/>
    <property type="match status" value="1"/>
</dbReference>
<dbReference type="PANTHER" id="PTHR43226:SF4">
    <property type="entry name" value="XAA-PRO AMINOPEPTIDASE 3"/>
    <property type="match status" value="1"/>
</dbReference>
<dbReference type="Gene3D" id="3.40.350.10">
    <property type="entry name" value="Creatinase/prolidase N-terminal domain"/>
    <property type="match status" value="1"/>
</dbReference>
<evidence type="ECO:0000313" key="7">
    <source>
        <dbReference type="WBParaSite" id="GPLIN_000417000"/>
    </source>
</evidence>
<dbReference type="InterPro" id="IPR007865">
    <property type="entry name" value="Aminopep_P_N"/>
</dbReference>
<dbReference type="Proteomes" id="UP000050741">
    <property type="component" value="Unassembled WGS sequence"/>
</dbReference>
<dbReference type="GO" id="GO:0070006">
    <property type="term" value="F:metalloaminopeptidase activity"/>
    <property type="evidence" value="ECO:0007669"/>
    <property type="project" value="InterPro"/>
</dbReference>
<dbReference type="GO" id="GO:0005739">
    <property type="term" value="C:mitochondrion"/>
    <property type="evidence" value="ECO:0007669"/>
    <property type="project" value="TreeGrafter"/>
</dbReference>
<evidence type="ECO:0000313" key="6">
    <source>
        <dbReference type="Proteomes" id="UP000050741"/>
    </source>
</evidence>
<proteinExistence type="inferred from homology"/>
<dbReference type="PANTHER" id="PTHR43226">
    <property type="entry name" value="XAA-PRO AMINOPEPTIDASE 3"/>
    <property type="match status" value="1"/>
</dbReference>
<reference evidence="7" key="2">
    <citation type="submission" date="2016-06" db="UniProtKB">
        <authorList>
            <consortium name="WormBaseParasite"/>
        </authorList>
    </citation>
    <scope>IDENTIFICATION</scope>
</reference>
<organism evidence="6 7">
    <name type="scientific">Globodera pallida</name>
    <name type="common">Potato cyst nematode worm</name>
    <name type="synonym">Heterodera pallida</name>
    <dbReference type="NCBI Taxonomy" id="36090"/>
    <lineage>
        <taxon>Eukaryota</taxon>
        <taxon>Metazoa</taxon>
        <taxon>Ecdysozoa</taxon>
        <taxon>Nematoda</taxon>
        <taxon>Chromadorea</taxon>
        <taxon>Rhabditida</taxon>
        <taxon>Tylenchina</taxon>
        <taxon>Tylenchomorpha</taxon>
        <taxon>Tylenchoidea</taxon>
        <taxon>Heteroderidae</taxon>
        <taxon>Heteroderinae</taxon>
        <taxon>Globodera</taxon>
    </lineage>
</organism>
<keyword evidence="4" id="KW-0812">Transmembrane</keyword>
<dbReference type="GO" id="GO:0030145">
    <property type="term" value="F:manganese ion binding"/>
    <property type="evidence" value="ECO:0007669"/>
    <property type="project" value="InterPro"/>
</dbReference>